<evidence type="ECO:0000256" key="6">
    <source>
        <dbReference type="ARBA" id="ARBA00023136"/>
    </source>
</evidence>
<dbReference type="PRINTS" id="PR00171">
    <property type="entry name" value="SUGRTRNSPORT"/>
</dbReference>
<feature type="transmembrane region" description="Helical" evidence="7">
    <location>
        <begin position="272"/>
        <end position="295"/>
    </location>
</feature>
<keyword evidence="3" id="KW-0813">Transport</keyword>
<dbReference type="PANTHER" id="PTHR48020">
    <property type="entry name" value="PROTON MYO-INOSITOL COTRANSPORTER"/>
    <property type="match status" value="1"/>
</dbReference>
<accession>A0A914QJQ7</accession>
<dbReference type="AlphaFoldDB" id="A0A914QJQ7"/>
<evidence type="ECO:0000256" key="2">
    <source>
        <dbReference type="ARBA" id="ARBA00010992"/>
    </source>
</evidence>
<dbReference type="GO" id="GO:0016324">
    <property type="term" value="C:apical plasma membrane"/>
    <property type="evidence" value="ECO:0007669"/>
    <property type="project" value="TreeGrafter"/>
</dbReference>
<reference evidence="10" key="1">
    <citation type="submission" date="2022-11" db="UniProtKB">
        <authorList>
            <consortium name="WormBaseParasite"/>
        </authorList>
    </citation>
    <scope>IDENTIFICATION</scope>
</reference>
<sequence>MLYVKKDTPMKLDTNLWQEIVVSITPGFAGIGSLVAGVASDRFGRKKMIVLSTIIFSIGAIICGAAFDRYILLVGRIFLGLAIGFASMIVPLYVSEASPANIRGQLVTGFQVFLLMFGFAAVPAIIQFIGFLFLPESPRWLYENVGEAESEEVLKKIYNNDSAWIEYEIEEIKQSHEAQVKAIAENGGNGFVLGRILTTPHIRKALLLGCALQMFQQLSGINTIMYYTGTIIKSAGVKDDQTTIWISVGTSGVNFLCTFLPFLIIEKAGRRMILLASMFGLIIALCLMGGAFLAINKDSAKTESIWLMPNSNTLKNTSELEHCSKFSNCDFCVTDDSCGFCAKTNQHSIGFCLPLPKEGSNINSTQGICAGNNATKDGMHYLPNGTEYEWVI</sequence>
<protein>
    <submittedName>
        <fullName evidence="10">Major facilitator superfamily (MFS) profile domain-containing protein</fullName>
    </submittedName>
</protein>
<dbReference type="Proteomes" id="UP000887578">
    <property type="component" value="Unplaced"/>
</dbReference>
<dbReference type="InterPro" id="IPR050814">
    <property type="entry name" value="Myo-inositol_Transporter"/>
</dbReference>
<dbReference type="PANTHER" id="PTHR48020:SF12">
    <property type="entry name" value="PROTON MYO-INOSITOL COTRANSPORTER"/>
    <property type="match status" value="1"/>
</dbReference>
<dbReference type="Gene3D" id="1.20.1250.20">
    <property type="entry name" value="MFS general substrate transporter like domains"/>
    <property type="match status" value="1"/>
</dbReference>
<keyword evidence="9" id="KW-1185">Reference proteome</keyword>
<dbReference type="InterPro" id="IPR005828">
    <property type="entry name" value="MFS_sugar_transport-like"/>
</dbReference>
<dbReference type="PROSITE" id="PS00217">
    <property type="entry name" value="SUGAR_TRANSPORT_2"/>
    <property type="match status" value="1"/>
</dbReference>
<dbReference type="Pfam" id="PF00083">
    <property type="entry name" value="Sugar_tr"/>
    <property type="match status" value="2"/>
</dbReference>
<dbReference type="InterPro" id="IPR005829">
    <property type="entry name" value="Sugar_transporter_CS"/>
</dbReference>
<proteinExistence type="inferred from homology"/>
<organism evidence="9 10">
    <name type="scientific">Panagrolaimus davidi</name>
    <dbReference type="NCBI Taxonomy" id="227884"/>
    <lineage>
        <taxon>Eukaryota</taxon>
        <taxon>Metazoa</taxon>
        <taxon>Ecdysozoa</taxon>
        <taxon>Nematoda</taxon>
        <taxon>Chromadorea</taxon>
        <taxon>Rhabditida</taxon>
        <taxon>Tylenchina</taxon>
        <taxon>Panagrolaimomorpha</taxon>
        <taxon>Panagrolaimoidea</taxon>
        <taxon>Panagrolaimidae</taxon>
        <taxon>Panagrolaimus</taxon>
    </lineage>
</organism>
<keyword evidence="6 7" id="KW-0472">Membrane</keyword>
<feature type="transmembrane region" description="Helical" evidence="7">
    <location>
        <begin position="20"/>
        <end position="39"/>
    </location>
</feature>
<dbReference type="SUPFAM" id="SSF103473">
    <property type="entry name" value="MFS general substrate transporter"/>
    <property type="match status" value="1"/>
</dbReference>
<dbReference type="PROSITE" id="PS50850">
    <property type="entry name" value="MFS"/>
    <property type="match status" value="1"/>
</dbReference>
<evidence type="ECO:0000256" key="5">
    <source>
        <dbReference type="ARBA" id="ARBA00022989"/>
    </source>
</evidence>
<feature type="transmembrane region" description="Helical" evidence="7">
    <location>
        <begin position="106"/>
        <end position="134"/>
    </location>
</feature>
<feature type="transmembrane region" description="Helical" evidence="7">
    <location>
        <begin position="73"/>
        <end position="94"/>
    </location>
</feature>
<keyword evidence="5 7" id="KW-1133">Transmembrane helix</keyword>
<comment type="subcellular location">
    <subcellularLocation>
        <location evidence="1">Membrane</location>
        <topology evidence="1">Multi-pass membrane protein</topology>
    </subcellularLocation>
</comment>
<evidence type="ECO:0000259" key="8">
    <source>
        <dbReference type="PROSITE" id="PS50850"/>
    </source>
</evidence>
<dbReference type="GO" id="GO:0005366">
    <property type="term" value="F:myo-inositol:proton symporter activity"/>
    <property type="evidence" value="ECO:0007669"/>
    <property type="project" value="TreeGrafter"/>
</dbReference>
<dbReference type="PROSITE" id="PS00216">
    <property type="entry name" value="SUGAR_TRANSPORT_1"/>
    <property type="match status" value="1"/>
</dbReference>
<evidence type="ECO:0000256" key="3">
    <source>
        <dbReference type="ARBA" id="ARBA00022448"/>
    </source>
</evidence>
<dbReference type="InterPro" id="IPR020846">
    <property type="entry name" value="MFS_dom"/>
</dbReference>
<feature type="transmembrane region" description="Helical" evidence="7">
    <location>
        <begin position="48"/>
        <end position="67"/>
    </location>
</feature>
<dbReference type="InterPro" id="IPR036259">
    <property type="entry name" value="MFS_trans_sf"/>
</dbReference>
<evidence type="ECO:0000313" key="9">
    <source>
        <dbReference type="Proteomes" id="UP000887578"/>
    </source>
</evidence>
<evidence type="ECO:0000313" key="10">
    <source>
        <dbReference type="WBParaSite" id="PDA_v2.g3416.t1"/>
    </source>
</evidence>
<feature type="domain" description="Major facilitator superfamily (MFS) profile" evidence="8">
    <location>
        <begin position="1"/>
        <end position="392"/>
    </location>
</feature>
<dbReference type="InterPro" id="IPR003663">
    <property type="entry name" value="Sugar/inositol_transpt"/>
</dbReference>
<evidence type="ECO:0000256" key="7">
    <source>
        <dbReference type="SAM" id="Phobius"/>
    </source>
</evidence>
<keyword evidence="4 7" id="KW-0812">Transmembrane</keyword>
<evidence type="ECO:0000256" key="1">
    <source>
        <dbReference type="ARBA" id="ARBA00004141"/>
    </source>
</evidence>
<feature type="transmembrane region" description="Helical" evidence="7">
    <location>
        <begin position="244"/>
        <end position="265"/>
    </location>
</feature>
<evidence type="ECO:0000256" key="4">
    <source>
        <dbReference type="ARBA" id="ARBA00022692"/>
    </source>
</evidence>
<comment type="similarity">
    <text evidence="2">Belongs to the major facilitator superfamily. Sugar transporter (TC 2.A.1.1) family.</text>
</comment>
<dbReference type="WBParaSite" id="PDA_v2.g3416.t1">
    <property type="protein sequence ID" value="PDA_v2.g3416.t1"/>
    <property type="gene ID" value="PDA_v2.g3416"/>
</dbReference>
<name>A0A914QJQ7_9BILA</name>